<dbReference type="RefSeq" id="WP_407280575.1">
    <property type="nucleotide sequence ID" value="NZ_CP141259.1"/>
</dbReference>
<dbReference type="EMBL" id="CP141259">
    <property type="protein sequence ID" value="WRL48328.1"/>
    <property type="molecule type" value="Genomic_DNA"/>
</dbReference>
<gene>
    <name evidence="1" type="ORF">U5817_09495</name>
    <name evidence="2" type="ORF">U5817_09845</name>
</gene>
<evidence type="ECO:0008006" key="4">
    <source>
        <dbReference type="Google" id="ProtNLM"/>
    </source>
</evidence>
<sequence>MTEQRIDWHMRQFCDEISAGLAFGMSPNAALRRMTARGVPFHVQRRICGALQPEAIQC</sequence>
<accession>A0ABZ1AW45</accession>
<dbReference type="Proteomes" id="UP001626593">
    <property type="component" value="Chromosome"/>
</dbReference>
<dbReference type="EMBL" id="CP141259">
    <property type="protein sequence ID" value="WRL48258.1"/>
    <property type="molecule type" value="Genomic_DNA"/>
</dbReference>
<keyword evidence="3" id="KW-1185">Reference proteome</keyword>
<reference evidence="2 3" key="1">
    <citation type="submission" date="2023-12" db="EMBL/GenBank/DDBJ databases">
        <title>A. evansii MAY27, complete genome.</title>
        <authorList>
            <person name="Wang Y."/>
        </authorList>
    </citation>
    <scope>NUCLEOTIDE SEQUENCE [LARGE SCALE GENOMIC DNA]</scope>
    <source>
        <strain evidence="2 3">MAY27</strain>
    </source>
</reference>
<evidence type="ECO:0000313" key="3">
    <source>
        <dbReference type="Proteomes" id="UP001626593"/>
    </source>
</evidence>
<evidence type="ECO:0000313" key="1">
    <source>
        <dbReference type="EMBL" id="WRL48258.1"/>
    </source>
</evidence>
<name>A0ABZ1AW45_AROEV</name>
<protein>
    <recommendedName>
        <fullName evidence="4">Transposase</fullName>
    </recommendedName>
</protein>
<evidence type="ECO:0000313" key="2">
    <source>
        <dbReference type="EMBL" id="WRL48328.1"/>
    </source>
</evidence>
<proteinExistence type="predicted"/>
<organism evidence="2 3">
    <name type="scientific">Aromatoleum evansii</name>
    <name type="common">Azoarcus evansii</name>
    <dbReference type="NCBI Taxonomy" id="59406"/>
    <lineage>
        <taxon>Bacteria</taxon>
        <taxon>Pseudomonadati</taxon>
        <taxon>Pseudomonadota</taxon>
        <taxon>Betaproteobacteria</taxon>
        <taxon>Rhodocyclales</taxon>
        <taxon>Rhodocyclaceae</taxon>
        <taxon>Aromatoleum</taxon>
    </lineage>
</organism>